<dbReference type="PANTHER" id="PTHR30027">
    <property type="entry name" value="RIBOSOMAL RNA SMALL SUBUNIT METHYLTRANSFERASE E"/>
    <property type="match status" value="1"/>
</dbReference>
<evidence type="ECO:0000256" key="1">
    <source>
        <dbReference type="ARBA" id="ARBA00004496"/>
    </source>
</evidence>
<feature type="domain" description="Ribosomal RNA small subunit methyltransferase E PUA-like" evidence="12">
    <location>
        <begin position="20"/>
        <end position="54"/>
    </location>
</feature>
<dbReference type="RefSeq" id="XP_002109188.1">
    <property type="nucleotide sequence ID" value="XM_002109152.1"/>
</dbReference>
<evidence type="ECO:0000256" key="7">
    <source>
        <dbReference type="ARBA" id="ARBA00022679"/>
    </source>
</evidence>
<dbReference type="InterPro" id="IPR029026">
    <property type="entry name" value="tRNA_m1G_MTases_N"/>
</dbReference>
<dbReference type="HOGENOM" id="CLU_067442_4_1_1"/>
<dbReference type="SUPFAM" id="SSF75217">
    <property type="entry name" value="alpha/beta knot"/>
    <property type="match status" value="1"/>
</dbReference>
<evidence type="ECO:0000313" key="14">
    <source>
        <dbReference type="Proteomes" id="UP000009022"/>
    </source>
</evidence>
<dbReference type="Gene3D" id="3.40.1280.10">
    <property type="match status" value="1"/>
</dbReference>
<dbReference type="InterPro" id="IPR006700">
    <property type="entry name" value="RsmE"/>
</dbReference>
<dbReference type="GO" id="GO:0070042">
    <property type="term" value="F:rRNA (uridine-N3-)-methyltransferase activity"/>
    <property type="evidence" value="ECO:0000318"/>
    <property type="project" value="GO_Central"/>
</dbReference>
<dbReference type="InParanoid" id="B3RMY0"/>
<evidence type="ECO:0000256" key="8">
    <source>
        <dbReference type="ARBA" id="ARBA00022691"/>
    </source>
</evidence>
<keyword evidence="7" id="KW-0808">Transferase</keyword>
<evidence type="ECO:0000256" key="6">
    <source>
        <dbReference type="ARBA" id="ARBA00022603"/>
    </source>
</evidence>
<evidence type="ECO:0000256" key="9">
    <source>
        <dbReference type="ARBA" id="ARBA00025699"/>
    </source>
</evidence>
<name>B3RMY0_TRIAD</name>
<dbReference type="SUPFAM" id="SSF88697">
    <property type="entry name" value="PUA domain-like"/>
    <property type="match status" value="1"/>
</dbReference>
<dbReference type="EC" id="2.1.1.193" evidence="3"/>
<dbReference type="KEGG" id="tad:TRIADDRAFT_52966"/>
<comment type="subcellular location">
    <subcellularLocation>
        <location evidence="1">Cytoplasm</location>
    </subcellularLocation>
</comment>
<dbReference type="PIRSF" id="PIRSF015601">
    <property type="entry name" value="MTase_slr0722"/>
    <property type="match status" value="1"/>
</dbReference>
<comment type="catalytic activity">
    <reaction evidence="10">
        <text>uridine(1498) in 16S rRNA + S-adenosyl-L-methionine = N(3)-methyluridine(1498) in 16S rRNA + S-adenosyl-L-homocysteine + H(+)</text>
        <dbReference type="Rhea" id="RHEA:42920"/>
        <dbReference type="Rhea" id="RHEA-COMP:10283"/>
        <dbReference type="Rhea" id="RHEA-COMP:10284"/>
        <dbReference type="ChEBI" id="CHEBI:15378"/>
        <dbReference type="ChEBI" id="CHEBI:57856"/>
        <dbReference type="ChEBI" id="CHEBI:59789"/>
        <dbReference type="ChEBI" id="CHEBI:65315"/>
        <dbReference type="ChEBI" id="CHEBI:74502"/>
        <dbReference type="EC" id="2.1.1.193"/>
    </reaction>
</comment>
<dbReference type="GO" id="GO:0070475">
    <property type="term" value="P:rRNA base methylation"/>
    <property type="evidence" value="ECO:0000318"/>
    <property type="project" value="GO_Central"/>
</dbReference>
<comment type="function">
    <text evidence="9">Specifically methylates the N3 position of the uracil ring of uridine 1498 (m3U1498) in 16S rRNA. Acts on the fully assembled 30S ribosomal subunit.</text>
</comment>
<evidence type="ECO:0000256" key="5">
    <source>
        <dbReference type="ARBA" id="ARBA00022552"/>
    </source>
</evidence>
<dbReference type="AlphaFoldDB" id="B3RMY0"/>
<dbReference type="OrthoDB" id="3465at2759"/>
<dbReference type="NCBIfam" id="TIGR00046">
    <property type="entry name" value="RsmE family RNA methyltransferase"/>
    <property type="match status" value="1"/>
</dbReference>
<accession>B3RMY0</accession>
<dbReference type="InterPro" id="IPR015947">
    <property type="entry name" value="PUA-like_sf"/>
</dbReference>
<protein>
    <recommendedName>
        <fullName evidence="3">16S rRNA (uracil(1498)-N(3))-methyltransferase</fullName>
        <ecNumber evidence="3">2.1.1.193</ecNumber>
    </recommendedName>
</protein>
<evidence type="ECO:0000256" key="10">
    <source>
        <dbReference type="ARBA" id="ARBA00047944"/>
    </source>
</evidence>
<dbReference type="PANTHER" id="PTHR30027:SF3">
    <property type="entry name" value="16S RRNA (URACIL(1498)-N(3))-METHYLTRANSFERASE"/>
    <property type="match status" value="1"/>
</dbReference>
<keyword evidence="5" id="KW-0698">rRNA processing</keyword>
<keyword evidence="14" id="KW-1185">Reference proteome</keyword>
<dbReference type="Pfam" id="PF04452">
    <property type="entry name" value="Methyltrans_RNA"/>
    <property type="match status" value="1"/>
</dbReference>
<dbReference type="CTD" id="6750403"/>
<reference evidence="13 14" key="1">
    <citation type="journal article" date="2008" name="Nature">
        <title>The Trichoplax genome and the nature of placozoans.</title>
        <authorList>
            <person name="Srivastava M."/>
            <person name="Begovic E."/>
            <person name="Chapman J."/>
            <person name="Putnam N.H."/>
            <person name="Hellsten U."/>
            <person name="Kawashima T."/>
            <person name="Kuo A."/>
            <person name="Mitros T."/>
            <person name="Salamov A."/>
            <person name="Carpenter M.L."/>
            <person name="Signorovitch A.Y."/>
            <person name="Moreno M.A."/>
            <person name="Kamm K."/>
            <person name="Grimwood J."/>
            <person name="Schmutz J."/>
            <person name="Shapiro H."/>
            <person name="Grigoriev I.V."/>
            <person name="Buss L.W."/>
            <person name="Schierwater B."/>
            <person name="Dellaporta S.L."/>
            <person name="Rokhsar D.S."/>
        </authorList>
    </citation>
    <scope>NUCLEOTIDE SEQUENCE [LARGE SCALE GENOMIC DNA]</scope>
    <source>
        <strain evidence="13 14">Grell-BS-1999</strain>
    </source>
</reference>
<evidence type="ECO:0000259" key="12">
    <source>
        <dbReference type="Pfam" id="PF20260"/>
    </source>
</evidence>
<keyword evidence="6" id="KW-0489">Methyltransferase</keyword>
<dbReference type="GO" id="GO:0005737">
    <property type="term" value="C:cytoplasm"/>
    <property type="evidence" value="ECO:0007669"/>
    <property type="project" value="UniProtKB-SubCell"/>
</dbReference>
<proteinExistence type="inferred from homology"/>
<evidence type="ECO:0000313" key="13">
    <source>
        <dbReference type="EMBL" id="EDV27354.1"/>
    </source>
</evidence>
<evidence type="ECO:0000256" key="3">
    <source>
        <dbReference type="ARBA" id="ARBA00012328"/>
    </source>
</evidence>
<dbReference type="Proteomes" id="UP000009022">
    <property type="component" value="Unassembled WGS sequence"/>
</dbReference>
<dbReference type="InterPro" id="IPR046886">
    <property type="entry name" value="RsmE_MTase_dom"/>
</dbReference>
<keyword evidence="8" id="KW-0949">S-adenosyl-L-methionine</keyword>
<dbReference type="Pfam" id="PF20260">
    <property type="entry name" value="PUA_4"/>
    <property type="match status" value="1"/>
</dbReference>
<dbReference type="InterPro" id="IPR029028">
    <property type="entry name" value="Alpha/beta_knot_MTases"/>
</dbReference>
<feature type="domain" description="Ribosomal RNA small subunit methyltransferase E methyltransferase" evidence="11">
    <location>
        <begin position="79"/>
        <end position="238"/>
    </location>
</feature>
<comment type="similarity">
    <text evidence="2">Belongs to the RNA methyltransferase RsmE family.</text>
</comment>
<evidence type="ECO:0000256" key="2">
    <source>
        <dbReference type="ARBA" id="ARBA00005528"/>
    </source>
</evidence>
<evidence type="ECO:0000259" key="11">
    <source>
        <dbReference type="Pfam" id="PF04452"/>
    </source>
</evidence>
<dbReference type="CDD" id="cd18084">
    <property type="entry name" value="RsmE-like"/>
    <property type="match status" value="1"/>
</dbReference>
<dbReference type="InterPro" id="IPR046887">
    <property type="entry name" value="RsmE_PUA-like"/>
</dbReference>
<evidence type="ECO:0000256" key="4">
    <source>
        <dbReference type="ARBA" id="ARBA00022490"/>
    </source>
</evidence>
<organism evidence="13 14">
    <name type="scientific">Trichoplax adhaerens</name>
    <name type="common">Trichoplax reptans</name>
    <dbReference type="NCBI Taxonomy" id="10228"/>
    <lineage>
        <taxon>Eukaryota</taxon>
        <taxon>Metazoa</taxon>
        <taxon>Placozoa</taxon>
        <taxon>Uniplacotomia</taxon>
        <taxon>Trichoplacea</taxon>
        <taxon>Trichoplacidae</taxon>
        <taxon>Trichoplax</taxon>
    </lineage>
</organism>
<dbReference type="GeneID" id="6750403"/>
<dbReference type="EMBL" id="DS985242">
    <property type="protein sequence ID" value="EDV27354.1"/>
    <property type="molecule type" value="Genomic_DNA"/>
</dbReference>
<dbReference type="STRING" id="10228.B3RMY0"/>
<keyword evidence="4" id="KW-0963">Cytoplasm</keyword>
<sequence>MPCYRFYLNSNLVKNGRVALQGDQLHHMKNVMRLRVGETVEIINGRNQLAQARIDAYQGNQIAHVNIDQVLTQLVLDKPRINLIQPLIRSKGLDLVIEKCTELGVSHFYLYASELGEISQFSSARCKKLTEIAISAIKQCGRLDLPTLTFADRLHNLKLQSNVHPICFGDTRHLDNAQVGFTPQSTLAQCKTVCIGPEKGFSDKEINYLENQLGATGIKISPFILRSETASITLTALTSYASILKQ</sequence>
<gene>
    <name evidence="13" type="ORF">TRIADDRAFT_52966</name>
</gene>